<dbReference type="SUPFAM" id="SSF56300">
    <property type="entry name" value="Metallo-dependent phosphatases"/>
    <property type="match status" value="1"/>
</dbReference>
<evidence type="ECO:0000256" key="1">
    <source>
        <dbReference type="ARBA" id="ARBA00022729"/>
    </source>
</evidence>
<dbReference type="InterPro" id="IPR039331">
    <property type="entry name" value="PAPs-like"/>
</dbReference>
<dbReference type="GO" id="GO:0003993">
    <property type="term" value="F:acid phosphatase activity"/>
    <property type="evidence" value="ECO:0007669"/>
    <property type="project" value="InterPro"/>
</dbReference>
<dbReference type="PANTHER" id="PTHR22953:SF153">
    <property type="entry name" value="PURPLE ACID PHOSPHATASE"/>
    <property type="match status" value="1"/>
</dbReference>
<accession>A0A382Y3X8</accession>
<feature type="non-terminal residue" evidence="3">
    <location>
        <position position="1"/>
    </location>
</feature>
<dbReference type="AlphaFoldDB" id="A0A382Y3X8"/>
<dbReference type="Gene3D" id="3.60.21.10">
    <property type="match status" value="1"/>
</dbReference>
<evidence type="ECO:0000313" key="3">
    <source>
        <dbReference type="EMBL" id="SVD77904.1"/>
    </source>
</evidence>
<dbReference type="Pfam" id="PF16656">
    <property type="entry name" value="Pur_ac_phosph_N"/>
    <property type="match status" value="1"/>
</dbReference>
<name>A0A382Y3X8_9ZZZZ</name>
<feature type="non-terminal residue" evidence="3">
    <location>
        <position position="266"/>
    </location>
</feature>
<keyword evidence="1" id="KW-0732">Signal</keyword>
<dbReference type="InterPro" id="IPR004843">
    <property type="entry name" value="Calcineurin-like_PHP"/>
</dbReference>
<dbReference type="InterPro" id="IPR003961">
    <property type="entry name" value="FN3_dom"/>
</dbReference>
<sequence>LQNATPNSISILWETDSDSPSIVEWGLVQFLNESTSGNSFTNYGNSKIHTVDLTDLIPNTRYYYRVVVGDYESYSDLHDFITPPDPSSEASFRIIAMSDMQRDGSNPNKFDEIIHDGVIDYLSDEYSDDIAEELAMVLIPGDLVVTGSSYYEWQNTFFEPSEDLFSHVPLYPVFGNHEANTDYFIKYFHLPDNGTPGYEEHWYYTDYSNLRVIGLDSNTGYGYFDYEAQLIWLETVLEDACYNDHIDFVFAQLHHPHKSELWTPGE</sequence>
<dbReference type="InterPro" id="IPR015914">
    <property type="entry name" value="PAPs_N"/>
</dbReference>
<reference evidence="3" key="1">
    <citation type="submission" date="2018-05" db="EMBL/GenBank/DDBJ databases">
        <authorList>
            <person name="Lanie J.A."/>
            <person name="Ng W.-L."/>
            <person name="Kazmierczak K.M."/>
            <person name="Andrzejewski T.M."/>
            <person name="Davidsen T.M."/>
            <person name="Wayne K.J."/>
            <person name="Tettelin H."/>
            <person name="Glass J.I."/>
            <person name="Rusch D."/>
            <person name="Podicherti R."/>
            <person name="Tsui H.-C.T."/>
            <person name="Winkler M.E."/>
        </authorList>
    </citation>
    <scope>NUCLEOTIDE SEQUENCE</scope>
</reference>
<protein>
    <recommendedName>
        <fullName evidence="2">Fibronectin type-III domain-containing protein</fullName>
    </recommendedName>
</protein>
<gene>
    <name evidence="3" type="ORF">METZ01_LOCUS430758</name>
</gene>
<dbReference type="EMBL" id="UINC01172698">
    <property type="protein sequence ID" value="SVD77904.1"/>
    <property type="molecule type" value="Genomic_DNA"/>
</dbReference>
<evidence type="ECO:0000259" key="2">
    <source>
        <dbReference type="PROSITE" id="PS50853"/>
    </source>
</evidence>
<dbReference type="GO" id="GO:0046872">
    <property type="term" value="F:metal ion binding"/>
    <property type="evidence" value="ECO:0007669"/>
    <property type="project" value="InterPro"/>
</dbReference>
<dbReference type="Gene3D" id="2.60.40.380">
    <property type="entry name" value="Purple acid phosphatase-like, N-terminal"/>
    <property type="match status" value="1"/>
</dbReference>
<organism evidence="3">
    <name type="scientific">marine metagenome</name>
    <dbReference type="NCBI Taxonomy" id="408172"/>
    <lineage>
        <taxon>unclassified sequences</taxon>
        <taxon>metagenomes</taxon>
        <taxon>ecological metagenomes</taxon>
    </lineage>
</organism>
<feature type="domain" description="Fibronectin type-III" evidence="2">
    <location>
        <begin position="1"/>
        <end position="85"/>
    </location>
</feature>
<dbReference type="Pfam" id="PF00149">
    <property type="entry name" value="Metallophos"/>
    <property type="match status" value="1"/>
</dbReference>
<dbReference type="PROSITE" id="PS50853">
    <property type="entry name" value="FN3"/>
    <property type="match status" value="1"/>
</dbReference>
<proteinExistence type="predicted"/>
<dbReference type="CDD" id="cd00063">
    <property type="entry name" value="FN3"/>
    <property type="match status" value="1"/>
</dbReference>
<dbReference type="PANTHER" id="PTHR22953">
    <property type="entry name" value="ACID PHOSPHATASE RELATED"/>
    <property type="match status" value="1"/>
</dbReference>
<dbReference type="InterPro" id="IPR008963">
    <property type="entry name" value="Purple_acid_Pase-like_N"/>
</dbReference>
<dbReference type="SUPFAM" id="SSF49363">
    <property type="entry name" value="Purple acid phosphatase, N-terminal domain"/>
    <property type="match status" value="1"/>
</dbReference>
<dbReference type="InterPro" id="IPR029052">
    <property type="entry name" value="Metallo-depent_PP-like"/>
</dbReference>